<keyword evidence="1" id="KW-0614">Plasmid</keyword>
<proteinExistence type="predicted"/>
<dbReference type="AlphaFoldDB" id="A0A2K9ZFW7"/>
<dbReference type="EMBL" id="CP025015">
    <property type="protein sequence ID" value="AUW47156.1"/>
    <property type="molecule type" value="Genomic_DNA"/>
</dbReference>
<evidence type="ECO:0000313" key="2">
    <source>
        <dbReference type="Proteomes" id="UP000238523"/>
    </source>
</evidence>
<reference evidence="1 2" key="1">
    <citation type="submission" date="2017-11" db="EMBL/GenBank/DDBJ databases">
        <title>Complete genome of Rhizobium leguminosarum Norway, an ineffective micro-symbiont.</title>
        <authorList>
            <person name="Hoffrichter A."/>
            <person name="Liang J."/>
            <person name="Brachmann A."/>
            <person name="Marin M."/>
        </authorList>
    </citation>
    <scope>NUCLEOTIDE SEQUENCE [LARGE SCALE GENOMIC DNA]</scope>
    <source>
        <strain evidence="1 2">Norway</strain>
        <plasmid evidence="2">Plasmid prln3</plasmid>
    </source>
</reference>
<accession>A0A2K9ZFW7</accession>
<dbReference type="Gene3D" id="3.40.50.720">
    <property type="entry name" value="NAD(P)-binding Rossmann-like Domain"/>
    <property type="match status" value="1"/>
</dbReference>
<protein>
    <submittedName>
        <fullName evidence="1">Uncharacterized protein</fullName>
    </submittedName>
</protein>
<dbReference type="GO" id="GO:0008641">
    <property type="term" value="F:ubiquitin-like modifier activating enzyme activity"/>
    <property type="evidence" value="ECO:0007669"/>
    <property type="project" value="InterPro"/>
</dbReference>
<organism evidence="1 2">
    <name type="scientific">Rhizobium leguminosarum</name>
    <dbReference type="NCBI Taxonomy" id="384"/>
    <lineage>
        <taxon>Bacteria</taxon>
        <taxon>Pseudomonadati</taxon>
        <taxon>Pseudomonadota</taxon>
        <taxon>Alphaproteobacteria</taxon>
        <taxon>Hyphomicrobiales</taxon>
        <taxon>Rhizobiaceae</taxon>
        <taxon>Rhizobium/Agrobacterium group</taxon>
        <taxon>Rhizobium</taxon>
    </lineage>
</organism>
<evidence type="ECO:0000313" key="1">
    <source>
        <dbReference type="EMBL" id="AUW47156.1"/>
    </source>
</evidence>
<dbReference type="RefSeq" id="WP_105009680.1">
    <property type="nucleotide sequence ID" value="NZ_CP025015.1"/>
</dbReference>
<geneLocation type="plasmid" evidence="2">
    <name>prln3</name>
</geneLocation>
<dbReference type="InterPro" id="IPR035985">
    <property type="entry name" value="Ubiquitin-activating_enz"/>
</dbReference>
<dbReference type="Proteomes" id="UP000238523">
    <property type="component" value="Plasmid pRLN3"/>
</dbReference>
<name>A0A2K9ZFW7_RHILE</name>
<dbReference type="SUPFAM" id="SSF69572">
    <property type="entry name" value="Activating enzymes of the ubiquitin-like proteins"/>
    <property type="match status" value="1"/>
</dbReference>
<sequence length="464" mass="49790">MSYHLDHVTPDNLHRGVKMALDTREVRSVADGYALFERYRVTIIVGEEIATSRAHQAALLTMVNAGRRSLLGGVHVVGMSDAPLLIELPAIGSSLSEAVASLGGTLAEDPSEASPIIILGSADLTLVTEALAIVATFDGWRGGVGPVEECARLAEPPVAILAATLAGALAISEVFQNLRGYVPACRRTVGMSLWDPASQDWQVDDGAPAIQVMPNRLWLMGLGHLGQAYLWVLALFDFENPVDVDITLQDFDKLTESNDSTSMLTTLDRVGHYKTRVMAEWLEARGFKTRIVERKFDGDLRLTPQDPQVGLCGVDNLEARAALDEAGFKLVVEAGLGAGPDEYVAARVHTFPASVTSRGKWGGLERDRALGDGQAYDNLLETGAVDACGLVQLATRTVGAPFVGLLAACLVIAELVRRLHGGSEIEVIDLSLKTPHQRMVVASARPIQPWSYGFAKLRDIAPAV</sequence>
<gene>
    <name evidence="1" type="ORF">CUJ84_pRLN3000014</name>
</gene>